<dbReference type="GO" id="GO:0005737">
    <property type="term" value="C:cytoplasm"/>
    <property type="evidence" value="ECO:0007669"/>
    <property type="project" value="TreeGrafter"/>
</dbReference>
<dbReference type="Gene3D" id="2.60.260.20">
    <property type="entry name" value="Urease metallochaperone UreE, N-terminal domain"/>
    <property type="match status" value="2"/>
</dbReference>
<dbReference type="EMBL" id="CP002850">
    <property type="protein sequence ID" value="AEH63270.1"/>
    <property type="molecule type" value="Genomic_DNA"/>
</dbReference>
<dbReference type="SMART" id="SM00271">
    <property type="entry name" value="DnaJ"/>
    <property type="match status" value="1"/>
</dbReference>
<dbReference type="InterPro" id="IPR001623">
    <property type="entry name" value="DnaJ_domain"/>
</dbReference>
<dbReference type="Gene3D" id="1.10.287.110">
    <property type="entry name" value="DnaJ domain"/>
    <property type="match status" value="1"/>
</dbReference>
<dbReference type="CDD" id="cd10747">
    <property type="entry name" value="DnaJ_C"/>
    <property type="match status" value="1"/>
</dbReference>
<gene>
    <name evidence="4" type="ordered locus">Zmob_1450</name>
</gene>
<dbReference type="InterPro" id="IPR018253">
    <property type="entry name" value="DnaJ_domain_CS"/>
</dbReference>
<dbReference type="RefSeq" id="WP_014501068.1">
    <property type="nucleotide sequence ID" value="NC_017262.1"/>
</dbReference>
<dbReference type="Proteomes" id="UP000001494">
    <property type="component" value="Chromosome"/>
</dbReference>
<feature type="region of interest" description="Disordered" evidence="2">
    <location>
        <begin position="68"/>
        <end position="90"/>
    </location>
</feature>
<dbReference type="GO" id="GO:0051082">
    <property type="term" value="F:unfolded protein binding"/>
    <property type="evidence" value="ECO:0007669"/>
    <property type="project" value="InterPro"/>
</dbReference>
<dbReference type="PROSITE" id="PS00636">
    <property type="entry name" value="DNAJ_1"/>
    <property type="match status" value="1"/>
</dbReference>
<dbReference type="PANTHER" id="PTHR43096:SF48">
    <property type="entry name" value="CHAPERONE PROTEIN DNAJ"/>
    <property type="match status" value="1"/>
</dbReference>
<dbReference type="HOGENOM" id="CLU_017633_0_0_5"/>
<evidence type="ECO:0000313" key="5">
    <source>
        <dbReference type="Proteomes" id="UP000001494"/>
    </source>
</evidence>
<dbReference type="PROSITE" id="PS50076">
    <property type="entry name" value="DNAJ_2"/>
    <property type="match status" value="1"/>
</dbReference>
<dbReference type="FunFam" id="2.60.260.20:FF:000013">
    <property type="entry name" value="DnaJ subfamily B member 11"/>
    <property type="match status" value="1"/>
</dbReference>
<dbReference type="Pfam" id="PF01556">
    <property type="entry name" value="DnaJ_C"/>
    <property type="match status" value="1"/>
</dbReference>
<name>A0A0H3FZN4_ZYMMA</name>
<dbReference type="InterPro" id="IPR036869">
    <property type="entry name" value="J_dom_sf"/>
</dbReference>
<accession>A0A0H3FZN4</accession>
<dbReference type="PRINTS" id="PR00625">
    <property type="entry name" value="JDOMAIN"/>
</dbReference>
<organism evidence="4 5">
    <name type="scientific">Zymomonas mobilis subsp. mobilis (strain ATCC 10988 / DSM 424 / LMG 404 / NCIMB 8938 / NRRL B-806 / ZM1)</name>
    <dbReference type="NCBI Taxonomy" id="555217"/>
    <lineage>
        <taxon>Bacteria</taxon>
        <taxon>Pseudomonadati</taxon>
        <taxon>Pseudomonadota</taxon>
        <taxon>Alphaproteobacteria</taxon>
        <taxon>Sphingomonadales</taxon>
        <taxon>Zymomonadaceae</taxon>
        <taxon>Zymomonas</taxon>
    </lineage>
</organism>
<sequence length="313" mass="32461">MADLYEKLGVTRNADEAAIKKAYRSLAKKYHPDHNKDNPQAAARFSEVSAAYDILSDKEKRAQYDRGEIDDQGNPRFNGGGFGGFQGGAGGGGRGGGGGFGGFNFGGGGGGDFGDIFEGIFGGGGGRSQRGGFGGRAAPKGSNNLYRLKVPFVDAATLHPQRITLGDGKTIDLKLPAGVENGTQMRLAGKGQPGPGGAGDAIVTIDIQPHAFFQRKGDDITLNLPISLAEAVEGAKVKVPTAEGAVMVSVPAGASSGKVLRLRGKGFHKKSGGRGDELVTLMITIPENDSDLKQFVQKWGGKEAYNPRSALGL</sequence>
<dbReference type="OrthoDB" id="9779889at2"/>
<dbReference type="GO" id="GO:0042026">
    <property type="term" value="P:protein refolding"/>
    <property type="evidence" value="ECO:0007669"/>
    <property type="project" value="TreeGrafter"/>
</dbReference>
<protein>
    <submittedName>
        <fullName evidence="4">Chaperone DnaJ domain protein</fullName>
    </submittedName>
</protein>
<dbReference type="KEGG" id="zmm:Zmob_1450"/>
<dbReference type="PANTHER" id="PTHR43096">
    <property type="entry name" value="DNAJ HOMOLOG 1, MITOCHONDRIAL-RELATED"/>
    <property type="match status" value="1"/>
</dbReference>
<feature type="domain" description="J" evidence="3">
    <location>
        <begin position="3"/>
        <end position="68"/>
    </location>
</feature>
<feature type="compositionally biased region" description="Gly residues" evidence="2">
    <location>
        <begin position="78"/>
        <end position="90"/>
    </location>
</feature>
<dbReference type="InterPro" id="IPR008971">
    <property type="entry name" value="HSP40/DnaJ_pept-bd"/>
</dbReference>
<evidence type="ECO:0000259" key="3">
    <source>
        <dbReference type="PROSITE" id="PS50076"/>
    </source>
</evidence>
<proteinExistence type="predicted"/>
<dbReference type="AlphaFoldDB" id="A0A0H3FZN4"/>
<dbReference type="Pfam" id="PF00226">
    <property type="entry name" value="DnaJ"/>
    <property type="match status" value="1"/>
</dbReference>
<evidence type="ECO:0000313" key="4">
    <source>
        <dbReference type="EMBL" id="AEH63270.1"/>
    </source>
</evidence>
<dbReference type="SUPFAM" id="SSF49493">
    <property type="entry name" value="HSP40/DnaJ peptide-binding domain"/>
    <property type="match status" value="2"/>
</dbReference>
<dbReference type="eggNOG" id="COG0484">
    <property type="taxonomic scope" value="Bacteria"/>
</dbReference>
<dbReference type="SUPFAM" id="SSF46565">
    <property type="entry name" value="Chaperone J-domain"/>
    <property type="match status" value="1"/>
</dbReference>
<keyword evidence="1" id="KW-0143">Chaperone</keyword>
<reference evidence="4 5" key="1">
    <citation type="journal article" date="2011" name="J. Bacteriol.">
        <title>Genome sequence of the ethanol-producing Zymomonas mobilis subsp. mobilis lectotype strain ATCC 10988.</title>
        <authorList>
            <person name="Pappas K.M."/>
            <person name="Kouvelis V.N."/>
            <person name="Saunders E."/>
            <person name="Brettin T.S."/>
            <person name="Bruce D."/>
            <person name="Detter C."/>
            <person name="Balakireva M."/>
            <person name="Han C.S."/>
            <person name="Savvakis G."/>
            <person name="Kyrpides N.C."/>
            <person name="Typas M.A."/>
        </authorList>
    </citation>
    <scope>NUCLEOTIDE SEQUENCE [LARGE SCALE GENOMIC DNA]</scope>
    <source>
        <strain evidence="5">ATCC 10988 / DSM 424 / CCUG 17860 / LMG 404 / NCIMB 8938 / NRRL B-806 / ZM1</strain>
    </source>
</reference>
<evidence type="ECO:0000256" key="1">
    <source>
        <dbReference type="ARBA" id="ARBA00023186"/>
    </source>
</evidence>
<dbReference type="InterPro" id="IPR002939">
    <property type="entry name" value="DnaJ_C"/>
</dbReference>
<evidence type="ECO:0000256" key="2">
    <source>
        <dbReference type="SAM" id="MobiDB-lite"/>
    </source>
</evidence>
<dbReference type="CDD" id="cd06257">
    <property type="entry name" value="DnaJ"/>
    <property type="match status" value="1"/>
</dbReference>